<dbReference type="RefSeq" id="WP_091346194.1">
    <property type="nucleotide sequence ID" value="NZ_FMAQ01000001.1"/>
</dbReference>
<proteinExistence type="predicted"/>
<dbReference type="EMBL" id="FMAQ01000001">
    <property type="protein sequence ID" value="SCB75228.1"/>
    <property type="molecule type" value="Genomic_DNA"/>
</dbReference>
<keyword evidence="1" id="KW-0732">Signal</keyword>
<evidence type="ECO:0000256" key="1">
    <source>
        <dbReference type="SAM" id="SignalP"/>
    </source>
</evidence>
<protein>
    <submittedName>
        <fullName evidence="2">Uncharacterized protein</fullName>
    </submittedName>
</protein>
<sequence length="360" mass="42298">MKRTIFYLALMLLSNFISSTSLADEFILNKYDPNVIKTGEYSHFYTDPLTDTKISLPANKYSAMKVVFLDSFVANDCLFHKFNLENGEIFYLKEQCFSKEIEFNGLKYLIRPDQYSEIEKNVQDLKKIKIPNLNDVVVKTVTVTKDNIYEVTFSNGLQIQKEYLNDFLNLSKKITNPDDLKLLIHYMKKHQLSFTTGYDNRYLFSMDNSTSPLKIDIFISTNLEVAPVVDITYKGTKALIKKFTINQNKATYSSINTRFYTINSNKELTIYELLFTKQEVIEKYRFYLDKKITDYIKWLNDKKSAKIVFYGDLQDVSQKITRKNIVQLKDMININELLTKYFKRSLVSLEKDKDEEEDDD</sequence>
<keyword evidence="3" id="KW-1185">Reference proteome</keyword>
<feature type="signal peptide" evidence="1">
    <location>
        <begin position="1"/>
        <end position="23"/>
    </location>
</feature>
<accession>A0A1C3YYY4</accession>
<gene>
    <name evidence="2" type="ORF">GA0061081_101176</name>
</gene>
<dbReference type="Proteomes" id="UP000199670">
    <property type="component" value="Unassembled WGS sequence"/>
</dbReference>
<evidence type="ECO:0000313" key="3">
    <source>
        <dbReference type="Proteomes" id="UP000199670"/>
    </source>
</evidence>
<dbReference type="AlphaFoldDB" id="A0A1C3YYY4"/>
<evidence type="ECO:0000313" key="2">
    <source>
        <dbReference type="EMBL" id="SCB75228.1"/>
    </source>
</evidence>
<reference evidence="3" key="1">
    <citation type="submission" date="2016-08" db="EMBL/GenBank/DDBJ databases">
        <authorList>
            <person name="Varghese N."/>
            <person name="Submissions Spin"/>
        </authorList>
    </citation>
    <scope>NUCLEOTIDE SEQUENCE [LARGE SCALE GENOMIC DNA]</scope>
    <source>
        <strain evidence="3">R-53248</strain>
    </source>
</reference>
<feature type="chain" id="PRO_5008687789" evidence="1">
    <location>
        <begin position="24"/>
        <end position="360"/>
    </location>
</feature>
<name>A0A1C3YYY4_9GAMM</name>
<organism evidence="2 3">
    <name type="scientific">Gilliamella bombicola</name>
    <dbReference type="NCBI Taxonomy" id="1798182"/>
    <lineage>
        <taxon>Bacteria</taxon>
        <taxon>Pseudomonadati</taxon>
        <taxon>Pseudomonadota</taxon>
        <taxon>Gammaproteobacteria</taxon>
        <taxon>Orbales</taxon>
        <taxon>Orbaceae</taxon>
        <taxon>Gilliamella</taxon>
    </lineage>
</organism>